<dbReference type="EMBL" id="PIOC01000003">
    <property type="protein sequence ID" value="RDW21391.1"/>
    <property type="molecule type" value="Genomic_DNA"/>
</dbReference>
<keyword evidence="6" id="KW-1185">Reference proteome</keyword>
<dbReference type="AlphaFoldDB" id="A0A3D8Q1E9"/>
<comment type="caution">
    <text evidence="5">The sequence shown here is derived from an EMBL/GenBank/DDBJ whole genome shotgun (WGS) entry which is preliminary data.</text>
</comment>
<dbReference type="InterPro" id="IPR016032">
    <property type="entry name" value="Sig_transdc_resp-reg_C-effctor"/>
</dbReference>
<dbReference type="Gene3D" id="1.10.10.10">
    <property type="entry name" value="Winged helix-like DNA-binding domain superfamily/Winged helix DNA-binding domain"/>
    <property type="match status" value="1"/>
</dbReference>
<evidence type="ECO:0000256" key="2">
    <source>
        <dbReference type="ARBA" id="ARBA00023125"/>
    </source>
</evidence>
<evidence type="ECO:0000256" key="1">
    <source>
        <dbReference type="ARBA" id="ARBA00023015"/>
    </source>
</evidence>
<dbReference type="PROSITE" id="PS00622">
    <property type="entry name" value="HTH_LUXR_1"/>
    <property type="match status" value="1"/>
</dbReference>
<dbReference type="SMART" id="SM00421">
    <property type="entry name" value="HTH_LUXR"/>
    <property type="match status" value="1"/>
</dbReference>
<gene>
    <name evidence="5" type="ORF">CWR48_03020</name>
</gene>
<dbReference type="PANTHER" id="PTHR43214">
    <property type="entry name" value="TWO-COMPONENT RESPONSE REGULATOR"/>
    <property type="match status" value="1"/>
</dbReference>
<dbReference type="InterPro" id="IPR036388">
    <property type="entry name" value="WH-like_DNA-bd_sf"/>
</dbReference>
<keyword evidence="2 5" id="KW-0238">DNA-binding</keyword>
<dbReference type="OrthoDB" id="2814434at2"/>
<organism evidence="5 6">
    <name type="scientific">Oceanobacillus arenosus</name>
    <dbReference type="NCBI Taxonomy" id="1229153"/>
    <lineage>
        <taxon>Bacteria</taxon>
        <taxon>Bacillati</taxon>
        <taxon>Bacillota</taxon>
        <taxon>Bacilli</taxon>
        <taxon>Bacillales</taxon>
        <taxon>Bacillaceae</taxon>
        <taxon>Oceanobacillus</taxon>
    </lineage>
</organism>
<dbReference type="PRINTS" id="PR00038">
    <property type="entry name" value="HTHLUXR"/>
</dbReference>
<dbReference type="RefSeq" id="WP_115771562.1">
    <property type="nucleotide sequence ID" value="NZ_PIOC01000003.1"/>
</dbReference>
<evidence type="ECO:0000259" key="4">
    <source>
        <dbReference type="PROSITE" id="PS50043"/>
    </source>
</evidence>
<dbReference type="InterPro" id="IPR000792">
    <property type="entry name" value="Tscrpt_reg_LuxR_C"/>
</dbReference>
<dbReference type="Gene3D" id="3.40.50.2300">
    <property type="match status" value="1"/>
</dbReference>
<dbReference type="Pfam" id="PF00196">
    <property type="entry name" value="GerE"/>
    <property type="match status" value="1"/>
</dbReference>
<sequence length="211" mass="24510">MSTLTIIKEQETQKDRRIIRNKLLNYKITLIEPSMISYLYNEKYRSESALVLIEITNNIDVHKLIEYYSNSNVKIGLILSKTDEMQLTELFKLEVDGYFLSDMEIDDIISAINLIENGDIYVHPKLIRVLHQEFLNLLHPVPYRPKGVLTNREWEVLEEISKGYSNKDIGSHFFISEATVKNHVSSLLRKLKVNDRTGAIVLAIKNGYILR</sequence>
<keyword evidence="1" id="KW-0805">Transcription regulation</keyword>
<evidence type="ECO:0000313" key="6">
    <source>
        <dbReference type="Proteomes" id="UP000257143"/>
    </source>
</evidence>
<dbReference type="SUPFAM" id="SSF46894">
    <property type="entry name" value="C-terminal effector domain of the bipartite response regulators"/>
    <property type="match status" value="1"/>
</dbReference>
<protein>
    <submittedName>
        <fullName evidence="5">DNA-binding response regulator</fullName>
    </submittedName>
</protein>
<dbReference type="PROSITE" id="PS50043">
    <property type="entry name" value="HTH_LUXR_2"/>
    <property type="match status" value="1"/>
</dbReference>
<feature type="domain" description="HTH luxR-type" evidence="4">
    <location>
        <begin position="142"/>
        <end position="207"/>
    </location>
</feature>
<evidence type="ECO:0000256" key="3">
    <source>
        <dbReference type="ARBA" id="ARBA00023163"/>
    </source>
</evidence>
<dbReference type="GO" id="GO:0006355">
    <property type="term" value="P:regulation of DNA-templated transcription"/>
    <property type="evidence" value="ECO:0007669"/>
    <property type="project" value="InterPro"/>
</dbReference>
<dbReference type="GO" id="GO:0003677">
    <property type="term" value="F:DNA binding"/>
    <property type="evidence" value="ECO:0007669"/>
    <property type="project" value="UniProtKB-KW"/>
</dbReference>
<reference evidence="6" key="1">
    <citation type="submission" date="2017-11" db="EMBL/GenBank/DDBJ databases">
        <authorList>
            <person name="Zhu W."/>
        </authorList>
    </citation>
    <scope>NUCLEOTIDE SEQUENCE [LARGE SCALE GENOMIC DNA]</scope>
    <source>
        <strain evidence="6">CAU 1183</strain>
    </source>
</reference>
<dbReference type="InterPro" id="IPR039420">
    <property type="entry name" value="WalR-like"/>
</dbReference>
<name>A0A3D8Q1E9_9BACI</name>
<evidence type="ECO:0000313" key="5">
    <source>
        <dbReference type="EMBL" id="RDW21391.1"/>
    </source>
</evidence>
<proteinExistence type="predicted"/>
<dbReference type="CDD" id="cd06170">
    <property type="entry name" value="LuxR_C_like"/>
    <property type="match status" value="1"/>
</dbReference>
<accession>A0A3D8Q1E9</accession>
<dbReference type="PANTHER" id="PTHR43214:SF39">
    <property type="entry name" value="TRANSCRIPTIONAL REGULATORY PROTEIN DEGU"/>
    <property type="match status" value="1"/>
</dbReference>
<dbReference type="Proteomes" id="UP000257143">
    <property type="component" value="Unassembled WGS sequence"/>
</dbReference>
<keyword evidence="3" id="KW-0804">Transcription</keyword>